<feature type="chain" id="PRO_5040486820" evidence="1">
    <location>
        <begin position="24"/>
        <end position="175"/>
    </location>
</feature>
<keyword evidence="1" id="KW-0732">Signal</keyword>
<comment type="caution">
    <text evidence="2">The sequence shown here is derived from an EMBL/GenBank/DDBJ whole genome shotgun (WGS) entry which is preliminary data.</text>
</comment>
<sequence>MFALSKPTAAIAVALVSAVSTLAQTCSPHFSEGTPYAIASNLNDEYIWLFNGASAGTPSAVHLEPLPPADSPWFLTSTSDGGWTISLDSPAVTCVAAPADALLTTQSCANAAGTDIDFTISCASCTDNVATACTLVAATTNECVIVPGDSHGDPSIRTLECTGTPEELWDFSALS</sequence>
<dbReference type="PROSITE" id="PS50231">
    <property type="entry name" value="RICIN_B_LECTIN"/>
    <property type="match status" value="1"/>
</dbReference>
<dbReference type="AlphaFoldDB" id="A0A9P5PZU4"/>
<feature type="signal peptide" evidence="1">
    <location>
        <begin position="1"/>
        <end position="23"/>
    </location>
</feature>
<dbReference type="EMBL" id="JADNRY010000031">
    <property type="protein sequence ID" value="KAF9071517.1"/>
    <property type="molecule type" value="Genomic_DNA"/>
</dbReference>
<protein>
    <submittedName>
        <fullName evidence="2">Uncharacterized protein</fullName>
    </submittedName>
</protein>
<organism evidence="2 3">
    <name type="scientific">Rhodocollybia butyracea</name>
    <dbReference type="NCBI Taxonomy" id="206335"/>
    <lineage>
        <taxon>Eukaryota</taxon>
        <taxon>Fungi</taxon>
        <taxon>Dikarya</taxon>
        <taxon>Basidiomycota</taxon>
        <taxon>Agaricomycotina</taxon>
        <taxon>Agaricomycetes</taxon>
        <taxon>Agaricomycetidae</taxon>
        <taxon>Agaricales</taxon>
        <taxon>Marasmiineae</taxon>
        <taxon>Omphalotaceae</taxon>
        <taxon>Rhodocollybia</taxon>
    </lineage>
</organism>
<dbReference type="Proteomes" id="UP000772434">
    <property type="component" value="Unassembled WGS sequence"/>
</dbReference>
<proteinExistence type="predicted"/>
<keyword evidence="3" id="KW-1185">Reference proteome</keyword>
<gene>
    <name evidence="2" type="ORF">BDP27DRAFT_1321880</name>
</gene>
<evidence type="ECO:0000313" key="2">
    <source>
        <dbReference type="EMBL" id="KAF9071517.1"/>
    </source>
</evidence>
<reference evidence="2" key="1">
    <citation type="submission" date="2020-11" db="EMBL/GenBank/DDBJ databases">
        <authorList>
            <consortium name="DOE Joint Genome Institute"/>
            <person name="Ahrendt S."/>
            <person name="Riley R."/>
            <person name="Andreopoulos W."/>
            <person name="Labutti K."/>
            <person name="Pangilinan J."/>
            <person name="Ruiz-Duenas F.J."/>
            <person name="Barrasa J.M."/>
            <person name="Sanchez-Garcia M."/>
            <person name="Camarero S."/>
            <person name="Miyauchi S."/>
            <person name="Serrano A."/>
            <person name="Linde D."/>
            <person name="Babiker R."/>
            <person name="Drula E."/>
            <person name="Ayuso-Fernandez I."/>
            <person name="Pacheco R."/>
            <person name="Padilla G."/>
            <person name="Ferreira P."/>
            <person name="Barriuso J."/>
            <person name="Kellner H."/>
            <person name="Castanera R."/>
            <person name="Alfaro M."/>
            <person name="Ramirez L."/>
            <person name="Pisabarro A.G."/>
            <person name="Kuo A."/>
            <person name="Tritt A."/>
            <person name="Lipzen A."/>
            <person name="He G."/>
            <person name="Yan M."/>
            <person name="Ng V."/>
            <person name="Cullen D."/>
            <person name="Martin F."/>
            <person name="Rosso M.-N."/>
            <person name="Henrissat B."/>
            <person name="Hibbett D."/>
            <person name="Martinez A.T."/>
            <person name="Grigoriev I.V."/>
        </authorList>
    </citation>
    <scope>NUCLEOTIDE SEQUENCE</scope>
    <source>
        <strain evidence="2">AH 40177</strain>
    </source>
</reference>
<name>A0A9P5PZU4_9AGAR</name>
<dbReference type="OrthoDB" id="2849976at2759"/>
<evidence type="ECO:0000313" key="3">
    <source>
        <dbReference type="Proteomes" id="UP000772434"/>
    </source>
</evidence>
<accession>A0A9P5PZU4</accession>
<evidence type="ECO:0000256" key="1">
    <source>
        <dbReference type="SAM" id="SignalP"/>
    </source>
</evidence>